<sequence>MALKLGELLIKEGLLTNEQLEEALKCQVIFGIKLGSSLIELGMIDEKNLVRLLSKKLGVPAATHKDLQEVSFSTYSLLPAAVAEKYRVIPFRHENKRLSVAMSDPTDFKAIDELAFITGNIIQPFIAPDMHIAFALEKYYQIARDMRYLRVGGGGFKRQITPNVNLPPKAVKAPPVPEKISVAYEKEDGELLNIEIPAEFEGFGNLPDLPDEPDTPQAQLGRYTIDQLSLDFAAARERNEVADVFIKYLGQDFEKGALFIIRGKMAVGWRAIVKGTNVDRFEELTIELAVPSVLHNVIKEGRFCMGPVSAIPGNRPIAAALQLSSGDTLLAIPVIMVNKIVAIVLVSAEAAALGQKLQELQKLVYKASLAFEMLIIRNKILMT</sequence>
<evidence type="ECO:0000313" key="2">
    <source>
        <dbReference type="EMBL" id="MBT1070729.1"/>
    </source>
</evidence>
<proteinExistence type="predicted"/>
<evidence type="ECO:0000313" key="3">
    <source>
        <dbReference type="Proteomes" id="UP000784128"/>
    </source>
</evidence>
<keyword evidence="3" id="KW-1185">Reference proteome</keyword>
<name>A0ABS5U4X6_9BACT</name>
<accession>A0ABS5U4X6</accession>
<dbReference type="Proteomes" id="UP000784128">
    <property type="component" value="Unassembled WGS sequence"/>
</dbReference>
<dbReference type="Gene3D" id="3.30.300.160">
    <property type="entry name" value="Type II secretion system, protein E, N-terminal domain"/>
    <property type="match status" value="1"/>
</dbReference>
<comment type="caution">
    <text evidence="2">The sequence shown here is derived from an EMBL/GenBank/DDBJ whole genome shotgun (WGS) entry which is preliminary data.</text>
</comment>
<protein>
    <recommendedName>
        <fullName evidence="1">Type II secretion system protein GspE N-terminal domain-containing protein</fullName>
    </recommendedName>
</protein>
<dbReference type="InterPro" id="IPR037257">
    <property type="entry name" value="T2SS_E_N_sf"/>
</dbReference>
<gene>
    <name evidence="2" type="ORF">KJB30_02935</name>
</gene>
<reference evidence="2 3" key="1">
    <citation type="submission" date="2021-05" db="EMBL/GenBank/DDBJ databases">
        <title>The draft genome of Geobacter chapellei DSM 13688.</title>
        <authorList>
            <person name="Xu Z."/>
            <person name="Masuda Y."/>
            <person name="Itoh H."/>
            <person name="Senoo K."/>
        </authorList>
    </citation>
    <scope>NUCLEOTIDE SEQUENCE [LARGE SCALE GENOMIC DNA]</scope>
    <source>
        <strain evidence="2 3">DSM 13688</strain>
    </source>
</reference>
<dbReference type="SUPFAM" id="SSF160246">
    <property type="entry name" value="EspE N-terminal domain-like"/>
    <property type="match status" value="1"/>
</dbReference>
<dbReference type="RefSeq" id="WP_214296441.1">
    <property type="nucleotide sequence ID" value="NZ_JAHDYS010000002.1"/>
</dbReference>
<feature type="domain" description="Type II secretion system protein GspE N-terminal" evidence="1">
    <location>
        <begin position="68"/>
        <end position="144"/>
    </location>
</feature>
<organism evidence="2 3">
    <name type="scientific">Pelotalea chapellei</name>
    <dbReference type="NCBI Taxonomy" id="44671"/>
    <lineage>
        <taxon>Bacteria</taxon>
        <taxon>Pseudomonadati</taxon>
        <taxon>Thermodesulfobacteriota</taxon>
        <taxon>Desulfuromonadia</taxon>
        <taxon>Geobacterales</taxon>
        <taxon>Geobacteraceae</taxon>
        <taxon>Pelotalea</taxon>
    </lineage>
</organism>
<evidence type="ECO:0000259" key="1">
    <source>
        <dbReference type="Pfam" id="PF05157"/>
    </source>
</evidence>
<dbReference type="PANTHER" id="PTHR30258">
    <property type="entry name" value="TYPE II SECRETION SYSTEM PROTEIN GSPE-RELATED"/>
    <property type="match status" value="1"/>
</dbReference>
<dbReference type="InterPro" id="IPR007831">
    <property type="entry name" value="T2SS_GspE_N"/>
</dbReference>
<dbReference type="PANTHER" id="PTHR30258:SF1">
    <property type="entry name" value="PROTEIN TRANSPORT PROTEIN HOFB HOMOLOG"/>
    <property type="match status" value="1"/>
</dbReference>
<dbReference type="Pfam" id="PF05157">
    <property type="entry name" value="MshEN"/>
    <property type="match status" value="1"/>
</dbReference>
<dbReference type="EMBL" id="JAHDYS010000002">
    <property type="protein sequence ID" value="MBT1070729.1"/>
    <property type="molecule type" value="Genomic_DNA"/>
</dbReference>